<evidence type="ECO:0000256" key="5">
    <source>
        <dbReference type="ARBA" id="ARBA00022840"/>
    </source>
</evidence>
<dbReference type="FunFam" id="3.30.980.10:FF:000005">
    <property type="entry name" value="Threonyl-tRNA synthetase, mitochondrial"/>
    <property type="match status" value="1"/>
</dbReference>
<dbReference type="InterPro" id="IPR012947">
    <property type="entry name" value="tRNA_SAD"/>
</dbReference>
<evidence type="ECO:0000256" key="2">
    <source>
        <dbReference type="ARBA" id="ARBA00013163"/>
    </source>
</evidence>
<dbReference type="PRINTS" id="PR01047">
    <property type="entry name" value="TRNASYNTHTHR"/>
</dbReference>
<evidence type="ECO:0000313" key="11">
    <source>
        <dbReference type="EMBL" id="CAE7694271.1"/>
    </source>
</evidence>
<evidence type="ECO:0000256" key="9">
    <source>
        <dbReference type="ARBA" id="ARBA00049515"/>
    </source>
</evidence>
<dbReference type="SUPFAM" id="SSF55186">
    <property type="entry name" value="ThrRS/AlaRS common domain"/>
    <property type="match status" value="1"/>
</dbReference>
<dbReference type="AlphaFoldDB" id="A0A812WKU6"/>
<dbReference type="Pfam" id="PF07973">
    <property type="entry name" value="tRNA_SAD"/>
    <property type="match status" value="1"/>
</dbReference>
<dbReference type="SUPFAM" id="SSF47616">
    <property type="entry name" value="GST C-terminal domain-like"/>
    <property type="match status" value="1"/>
</dbReference>
<evidence type="ECO:0000256" key="8">
    <source>
        <dbReference type="ARBA" id="ARBA00031900"/>
    </source>
</evidence>
<dbReference type="GO" id="GO:0005739">
    <property type="term" value="C:mitochondrion"/>
    <property type="evidence" value="ECO:0007669"/>
    <property type="project" value="TreeGrafter"/>
</dbReference>
<proteinExistence type="inferred from homology"/>
<dbReference type="Gene3D" id="3.40.50.800">
    <property type="entry name" value="Anticodon-binding domain"/>
    <property type="match status" value="1"/>
</dbReference>
<dbReference type="Gene3D" id="3.30.980.10">
    <property type="entry name" value="Threonyl-trna Synthetase, Chain A, domain 2"/>
    <property type="match status" value="1"/>
</dbReference>
<dbReference type="InterPro" id="IPR045864">
    <property type="entry name" value="aa-tRNA-synth_II/BPL/LPL"/>
</dbReference>
<dbReference type="InterPro" id="IPR002320">
    <property type="entry name" value="Thr-tRNA-ligase_IIa"/>
</dbReference>
<keyword evidence="5" id="KW-0067">ATP-binding</keyword>
<dbReference type="InterPro" id="IPR006195">
    <property type="entry name" value="aa-tRNA-synth_II"/>
</dbReference>
<accession>A0A812WKU6</accession>
<dbReference type="GO" id="GO:0004829">
    <property type="term" value="F:threonine-tRNA ligase activity"/>
    <property type="evidence" value="ECO:0007669"/>
    <property type="project" value="UniProtKB-EC"/>
</dbReference>
<dbReference type="GO" id="GO:0006435">
    <property type="term" value="P:threonyl-tRNA aminoacylation"/>
    <property type="evidence" value="ECO:0007669"/>
    <property type="project" value="InterPro"/>
</dbReference>
<dbReference type="PROSITE" id="PS50862">
    <property type="entry name" value="AA_TRNA_LIGASE_II"/>
    <property type="match status" value="1"/>
</dbReference>
<evidence type="ECO:0000256" key="3">
    <source>
        <dbReference type="ARBA" id="ARBA00022598"/>
    </source>
</evidence>
<dbReference type="InterPro" id="IPR002314">
    <property type="entry name" value="aa-tRNA-synt_IIb"/>
</dbReference>
<gene>
    <name evidence="11" type="primary">Tars1</name>
    <name evidence="11" type="ORF">SNEC2469_LOCUS20002</name>
</gene>
<comment type="similarity">
    <text evidence="1">Belongs to the class-II aminoacyl-tRNA synthetase family.</text>
</comment>
<dbReference type="SUPFAM" id="SSF55681">
    <property type="entry name" value="Class II aaRS and biotin synthetases"/>
    <property type="match status" value="1"/>
</dbReference>
<dbReference type="GO" id="GO:0005524">
    <property type="term" value="F:ATP binding"/>
    <property type="evidence" value="ECO:0007669"/>
    <property type="project" value="UniProtKB-KW"/>
</dbReference>
<evidence type="ECO:0000256" key="7">
    <source>
        <dbReference type="ARBA" id="ARBA00023146"/>
    </source>
</evidence>
<dbReference type="SMART" id="SM00863">
    <property type="entry name" value="tRNA_SAD"/>
    <property type="match status" value="1"/>
</dbReference>
<dbReference type="HAMAP" id="MF_00184">
    <property type="entry name" value="Thr_tRNA_synth"/>
    <property type="match status" value="1"/>
</dbReference>
<dbReference type="PANTHER" id="PTHR11451">
    <property type="entry name" value="THREONINE-TRNA LIGASE"/>
    <property type="match status" value="1"/>
</dbReference>
<dbReference type="Pfam" id="PF03129">
    <property type="entry name" value="HGTP_anticodon"/>
    <property type="match status" value="1"/>
</dbReference>
<dbReference type="InterPro" id="IPR036621">
    <property type="entry name" value="Anticodon-bd_dom_sf"/>
</dbReference>
<protein>
    <recommendedName>
        <fullName evidence="2">threonine--tRNA ligase</fullName>
        <ecNumber evidence="2">6.1.1.3</ecNumber>
    </recommendedName>
    <alternativeName>
        <fullName evidence="8">Threonyl-tRNA synthetase</fullName>
    </alternativeName>
</protein>
<dbReference type="InterPro" id="IPR004154">
    <property type="entry name" value="Anticodon-bd"/>
</dbReference>
<dbReference type="Gene3D" id="3.30.930.10">
    <property type="entry name" value="Bira Bifunctional Protein, Domain 2"/>
    <property type="match status" value="1"/>
</dbReference>
<dbReference type="NCBIfam" id="TIGR00418">
    <property type="entry name" value="thrS"/>
    <property type="match status" value="1"/>
</dbReference>
<evidence type="ECO:0000313" key="12">
    <source>
        <dbReference type="Proteomes" id="UP000601435"/>
    </source>
</evidence>
<reference evidence="11" key="1">
    <citation type="submission" date="2021-02" db="EMBL/GenBank/DDBJ databases">
        <authorList>
            <person name="Dougan E. K."/>
            <person name="Rhodes N."/>
            <person name="Thang M."/>
            <person name="Chan C."/>
        </authorList>
    </citation>
    <scope>NUCLEOTIDE SEQUENCE</scope>
</reference>
<keyword evidence="4" id="KW-0547">Nucleotide-binding</keyword>
<organism evidence="11 12">
    <name type="scientific">Symbiodinium necroappetens</name>
    <dbReference type="NCBI Taxonomy" id="1628268"/>
    <lineage>
        <taxon>Eukaryota</taxon>
        <taxon>Sar</taxon>
        <taxon>Alveolata</taxon>
        <taxon>Dinophyceae</taxon>
        <taxon>Suessiales</taxon>
        <taxon>Symbiodiniaceae</taxon>
        <taxon>Symbiodinium</taxon>
    </lineage>
</organism>
<comment type="catalytic activity">
    <reaction evidence="9">
        <text>tRNA(Thr) + L-threonine + ATP = L-threonyl-tRNA(Thr) + AMP + diphosphate + H(+)</text>
        <dbReference type="Rhea" id="RHEA:24624"/>
        <dbReference type="Rhea" id="RHEA-COMP:9670"/>
        <dbReference type="Rhea" id="RHEA-COMP:9704"/>
        <dbReference type="ChEBI" id="CHEBI:15378"/>
        <dbReference type="ChEBI" id="CHEBI:30616"/>
        <dbReference type="ChEBI" id="CHEBI:33019"/>
        <dbReference type="ChEBI" id="CHEBI:57926"/>
        <dbReference type="ChEBI" id="CHEBI:78442"/>
        <dbReference type="ChEBI" id="CHEBI:78534"/>
        <dbReference type="ChEBI" id="CHEBI:456215"/>
        <dbReference type="EC" id="6.1.1.3"/>
    </reaction>
</comment>
<dbReference type="PANTHER" id="PTHR11451:SF46">
    <property type="entry name" value="THREONINE--TRNA LIGASE"/>
    <property type="match status" value="1"/>
</dbReference>
<sequence length="691" mass="79121">SGFYYDGFFGDRKLNDNDFSSIEGHAQQISKESQPFLRCVVSKAEALELFKENPFKVQLITNKVPDDALTSCYRCGDLIDLCRGPHLPNTNRAKAFLVTKNSAAYWLGDQNLDSLQRLYGIAFPNDKLLKEYKKFQEEAAKRDHRNIGKAQELFMFHPVMSPGSCFWFPPGVRIYNKLMDFMRSEYRLRGFSEVVTPNMYDARCFMTSGHYQNYKDDMYSLDVEKQEWMLKPMNCPGHFLMFDARVRSYKELPLRFADFGVLHRNEASGALTGLTRVRRFQQDDAHIFCRPDQIKSEVSGALDFLDFVYKIFGFKASYALSTRPKKALGSKEIWDNAEVQLKAALDESGREWSLNPGDGAFYGPKIDIRLQDAMKRKHQCGTIQLDFNGPIRFNLQYRKEGVEEVAEDEEKVEFKGAEEKNAKGEVIWREGRLKNGFERPVVIHRAILGSVERMSAILMEHYAGKWPFWLSPRQVKVVPVGTQFNEYALWVERQLQIYGFYAEAETSGKTLNKKVREAQLEQWNYVAVVGAEEQNALSVNLRSRESEKPLGAFSMIDFIAKLDKEAMPSSQPLRQFEAFQGRLPEAKAPAAEPAAINGRAKEQKPAFQKQGSLQVRKAANHKFASLSVDDDVEAFLEVHPYVKGFEPSSADAELFEQLSESGAPETPNLRRWYDHMESFSSLERSSWQKAA</sequence>
<dbReference type="OrthoDB" id="5423599at2759"/>
<dbReference type="EMBL" id="CAJNJA010034530">
    <property type="protein sequence ID" value="CAE7694271.1"/>
    <property type="molecule type" value="Genomic_DNA"/>
</dbReference>
<comment type="caution">
    <text evidence="11">The sequence shown here is derived from an EMBL/GenBank/DDBJ whole genome shotgun (WGS) entry which is preliminary data.</text>
</comment>
<dbReference type="InterPro" id="IPR033728">
    <property type="entry name" value="ThrRS_core"/>
</dbReference>
<dbReference type="EC" id="6.1.1.3" evidence="2"/>
<dbReference type="CDD" id="cd00771">
    <property type="entry name" value="ThrRS_core"/>
    <property type="match status" value="1"/>
</dbReference>
<evidence type="ECO:0000256" key="6">
    <source>
        <dbReference type="ARBA" id="ARBA00022917"/>
    </source>
</evidence>
<dbReference type="Gene3D" id="3.30.54.20">
    <property type="match status" value="1"/>
</dbReference>
<dbReference type="Proteomes" id="UP000601435">
    <property type="component" value="Unassembled WGS sequence"/>
</dbReference>
<evidence type="ECO:0000259" key="10">
    <source>
        <dbReference type="PROSITE" id="PS50862"/>
    </source>
</evidence>
<keyword evidence="6" id="KW-0648">Protein biosynthesis</keyword>
<keyword evidence="12" id="KW-1185">Reference proteome</keyword>
<dbReference type="SUPFAM" id="SSF52954">
    <property type="entry name" value="Class II aaRS ABD-related"/>
    <property type="match status" value="1"/>
</dbReference>
<keyword evidence="3" id="KW-0436">Ligase</keyword>
<feature type="non-terminal residue" evidence="11">
    <location>
        <position position="691"/>
    </location>
</feature>
<name>A0A812WKU6_9DINO</name>
<feature type="domain" description="Aminoacyl-transfer RNA synthetases class-II family profile" evidence="10">
    <location>
        <begin position="171"/>
        <end position="467"/>
    </location>
</feature>
<dbReference type="InterPro" id="IPR018163">
    <property type="entry name" value="Thr/Ala-tRNA-synth_IIc_edit"/>
</dbReference>
<dbReference type="Pfam" id="PF00587">
    <property type="entry name" value="tRNA-synt_2b"/>
    <property type="match status" value="1"/>
</dbReference>
<dbReference type="InterPro" id="IPR036282">
    <property type="entry name" value="Glutathione-S-Trfase_C_sf"/>
</dbReference>
<evidence type="ECO:0000256" key="1">
    <source>
        <dbReference type="ARBA" id="ARBA00008226"/>
    </source>
</evidence>
<dbReference type="CDD" id="cd00860">
    <property type="entry name" value="ThrRS_anticodon"/>
    <property type="match status" value="1"/>
</dbReference>
<keyword evidence="7" id="KW-0030">Aminoacyl-tRNA synthetase</keyword>
<evidence type="ECO:0000256" key="4">
    <source>
        <dbReference type="ARBA" id="ARBA00022741"/>
    </source>
</evidence>
<dbReference type="InterPro" id="IPR047246">
    <property type="entry name" value="ThrRS_anticodon"/>
</dbReference>